<protein>
    <submittedName>
        <fullName evidence="1">DUF4845 domain-containing protein</fullName>
    </submittedName>
</protein>
<evidence type="ECO:0000313" key="2">
    <source>
        <dbReference type="Proteomes" id="UP001169760"/>
    </source>
</evidence>
<accession>A0AAW7WZN7</accession>
<name>A0AAW7WZN7_9GAMM</name>
<proteinExistence type="predicted"/>
<dbReference type="EMBL" id="JAUOPB010000001">
    <property type="protein sequence ID" value="MDO6420945.1"/>
    <property type="molecule type" value="Genomic_DNA"/>
</dbReference>
<dbReference type="Proteomes" id="UP001169760">
    <property type="component" value="Unassembled WGS sequence"/>
</dbReference>
<evidence type="ECO:0000313" key="1">
    <source>
        <dbReference type="EMBL" id="MDO6420945.1"/>
    </source>
</evidence>
<reference evidence="1" key="1">
    <citation type="submission" date="2023-07" db="EMBL/GenBank/DDBJ databases">
        <title>Genome content predicts the carbon catabolic preferences of heterotrophic bacteria.</title>
        <authorList>
            <person name="Gralka M."/>
        </authorList>
    </citation>
    <scope>NUCLEOTIDE SEQUENCE</scope>
    <source>
        <strain evidence="1">I3M17_2</strain>
    </source>
</reference>
<dbReference type="Pfam" id="PF16137">
    <property type="entry name" value="DUF4845"/>
    <property type="match status" value="1"/>
</dbReference>
<gene>
    <name evidence="1" type="ORF">Q4521_00515</name>
</gene>
<dbReference type="InterPro" id="IPR032314">
    <property type="entry name" value="DUF4845"/>
</dbReference>
<comment type="caution">
    <text evidence="1">The sequence shown here is derived from an EMBL/GenBank/DDBJ whole genome shotgun (WGS) entry which is preliminary data.</text>
</comment>
<dbReference type="AlphaFoldDB" id="A0AAW7WZN7"/>
<dbReference type="RefSeq" id="WP_280948151.1">
    <property type="nucleotide sequence ID" value="NZ_CP123764.1"/>
</dbReference>
<organism evidence="1 2">
    <name type="scientific">Saccharophagus degradans</name>
    <dbReference type="NCBI Taxonomy" id="86304"/>
    <lineage>
        <taxon>Bacteria</taxon>
        <taxon>Pseudomonadati</taxon>
        <taxon>Pseudomonadota</taxon>
        <taxon>Gammaproteobacteria</taxon>
        <taxon>Cellvibrionales</taxon>
        <taxon>Cellvibrionaceae</taxon>
        <taxon>Saccharophagus</taxon>
    </lineage>
</organism>
<sequence>MNKKYQTGMGTMTLLVYLCFAGIVLLCCAKIVPALYDDRVLVSKALESLMKEPELESMTKTEMKSKIDKFFGMNGIRGEATKGVKIQRYGEGMLVNIKYEVRNNLFKNIDVVMHFEHQLNTATKECCEYLVEDNEPE</sequence>